<reference evidence="2" key="1">
    <citation type="submission" date="2016-09" db="EMBL/GenBank/DDBJ databases">
        <authorList>
            <person name="Gulvik C.A."/>
        </authorList>
    </citation>
    <scope>NUCLEOTIDE SEQUENCE [LARGE SCALE GENOMIC DNA]</scope>
    <source>
        <strain evidence="2">LMG 8895</strain>
    </source>
</reference>
<keyword evidence="2" id="KW-1185">Reference proteome</keyword>
<evidence type="ECO:0000313" key="2">
    <source>
        <dbReference type="Proteomes" id="UP000095094"/>
    </source>
</evidence>
<dbReference type="Proteomes" id="UP000095094">
    <property type="component" value="Unassembled WGS sequence"/>
</dbReference>
<gene>
    <name evidence="1" type="ORF">BCR25_18325</name>
</gene>
<comment type="caution">
    <text evidence="1">The sequence shown here is derived from an EMBL/GenBank/DDBJ whole genome shotgun (WGS) entry which is preliminary data.</text>
</comment>
<accession>A0A1E5GU11</accession>
<sequence>MDVKSYNEKYLGEKKPTLCPRCGISTLDKTPSRNAMSRHEQGIYICSACGTDEAMRDYSGTTLNIDQWVVTHW</sequence>
<protein>
    <submittedName>
        <fullName evidence="1">Uncharacterized protein</fullName>
    </submittedName>
</protein>
<evidence type="ECO:0000313" key="1">
    <source>
        <dbReference type="EMBL" id="OEG16152.1"/>
    </source>
</evidence>
<dbReference type="OrthoDB" id="1858618at2"/>
<name>A0A1E5GU11_9ENTE</name>
<proteinExistence type="predicted"/>
<dbReference type="AlphaFoldDB" id="A0A1E5GU11"/>
<organism evidence="1 2">
    <name type="scientific">Enterococcus termitis</name>
    <dbReference type="NCBI Taxonomy" id="332950"/>
    <lineage>
        <taxon>Bacteria</taxon>
        <taxon>Bacillati</taxon>
        <taxon>Bacillota</taxon>
        <taxon>Bacilli</taxon>
        <taxon>Lactobacillales</taxon>
        <taxon>Enterococcaceae</taxon>
        <taxon>Enterococcus</taxon>
    </lineage>
</organism>
<dbReference type="RefSeq" id="WP_069663361.1">
    <property type="nucleotide sequence ID" value="NZ_JBHUJJ010000001.1"/>
</dbReference>
<dbReference type="EMBL" id="MIJY01000013">
    <property type="protein sequence ID" value="OEG16152.1"/>
    <property type="molecule type" value="Genomic_DNA"/>
</dbReference>